<feature type="binding site" evidence="7">
    <location>
        <begin position="229"/>
        <end position="233"/>
    </location>
    <ligand>
        <name>GTP</name>
        <dbReference type="ChEBI" id="CHEBI:37565"/>
    </ligand>
</feature>
<keyword evidence="1 6" id="KW-0963">Cytoplasm</keyword>
<dbReference type="GO" id="GO:0043022">
    <property type="term" value="F:ribosome binding"/>
    <property type="evidence" value="ECO:0007669"/>
    <property type="project" value="TreeGrafter"/>
</dbReference>
<dbReference type="SUPFAM" id="SSF52540">
    <property type="entry name" value="P-loop containing nucleoside triphosphate hydrolases"/>
    <property type="match status" value="1"/>
</dbReference>
<feature type="binding site" evidence="7">
    <location>
        <begin position="317"/>
        <end position="320"/>
    </location>
    <ligand>
        <name>GTP</name>
        <dbReference type="ChEBI" id="CHEBI:37565"/>
    </ligand>
</feature>
<dbReference type="NCBIfam" id="TIGR03156">
    <property type="entry name" value="GTP_HflX"/>
    <property type="match status" value="1"/>
</dbReference>
<dbReference type="InterPro" id="IPR016496">
    <property type="entry name" value="GTPase_HflX"/>
</dbReference>
<evidence type="ECO:0000256" key="2">
    <source>
        <dbReference type="ARBA" id="ARBA00022723"/>
    </source>
</evidence>
<dbReference type="GO" id="GO:0097216">
    <property type="term" value="F:guanosine tetraphosphate binding"/>
    <property type="evidence" value="ECO:0007669"/>
    <property type="project" value="UniProtKB-ARBA"/>
</dbReference>
<dbReference type="InterPro" id="IPR042108">
    <property type="entry name" value="GTPase_HflX_N_sf"/>
</dbReference>
<evidence type="ECO:0000313" key="12">
    <source>
        <dbReference type="Proteomes" id="UP000305675"/>
    </source>
</evidence>
<dbReference type="Pfam" id="PF16360">
    <property type="entry name" value="GTP-bdg_M"/>
    <property type="match status" value="1"/>
</dbReference>
<feature type="binding site" evidence="7">
    <location>
        <begin position="204"/>
        <end position="211"/>
    </location>
    <ligand>
        <name>GTP</name>
        <dbReference type="ChEBI" id="CHEBI:37565"/>
    </ligand>
</feature>
<feature type="binding site" evidence="8">
    <location>
        <position position="211"/>
    </location>
    <ligand>
        <name>Mg(2+)</name>
        <dbReference type="ChEBI" id="CHEBI:18420"/>
    </ligand>
</feature>
<dbReference type="GO" id="GO:0046872">
    <property type="term" value="F:metal ion binding"/>
    <property type="evidence" value="ECO:0007669"/>
    <property type="project" value="UniProtKB-KW"/>
</dbReference>
<organism evidence="11 12">
    <name type="scientific">Ferrimonas aestuarii</name>
    <dbReference type="NCBI Taxonomy" id="2569539"/>
    <lineage>
        <taxon>Bacteria</taxon>
        <taxon>Pseudomonadati</taxon>
        <taxon>Pseudomonadota</taxon>
        <taxon>Gammaproteobacteria</taxon>
        <taxon>Alteromonadales</taxon>
        <taxon>Ferrimonadaceae</taxon>
        <taxon>Ferrimonas</taxon>
    </lineage>
</organism>
<dbReference type="PRINTS" id="PR00326">
    <property type="entry name" value="GTP1OBG"/>
</dbReference>
<dbReference type="GO" id="GO:0005737">
    <property type="term" value="C:cytoplasm"/>
    <property type="evidence" value="ECO:0007669"/>
    <property type="project" value="UniProtKB-SubCell"/>
</dbReference>
<dbReference type="Gene3D" id="3.40.50.300">
    <property type="entry name" value="P-loop containing nucleotide triphosphate hydrolases"/>
    <property type="match status" value="1"/>
</dbReference>
<keyword evidence="12" id="KW-1185">Reference proteome</keyword>
<evidence type="ECO:0000256" key="7">
    <source>
        <dbReference type="PIRSR" id="PIRSR006809-1"/>
    </source>
</evidence>
<keyword evidence="3 6" id="KW-0547">Nucleotide-binding</keyword>
<keyword evidence="4 8" id="KW-0460">Magnesium</keyword>
<gene>
    <name evidence="6 11" type="primary">hflX</name>
    <name evidence="11" type="ORF">FCL42_06880</name>
</gene>
<accession>A0A4U1BVK7</accession>
<dbReference type="EMBL" id="SWCJ01000003">
    <property type="protein sequence ID" value="TKB56851.1"/>
    <property type="molecule type" value="Genomic_DNA"/>
</dbReference>
<comment type="caution">
    <text evidence="11">The sequence shown here is derived from an EMBL/GenBank/DDBJ whole genome shotgun (WGS) entry which is preliminary data.</text>
</comment>
<dbReference type="PROSITE" id="PS51705">
    <property type="entry name" value="G_HFLX"/>
    <property type="match status" value="1"/>
</dbReference>
<evidence type="ECO:0000256" key="4">
    <source>
        <dbReference type="ARBA" id="ARBA00022842"/>
    </source>
</evidence>
<dbReference type="AlphaFoldDB" id="A0A4U1BVK7"/>
<feature type="binding site" evidence="8">
    <location>
        <position position="231"/>
    </location>
    <ligand>
        <name>Mg(2+)</name>
        <dbReference type="ChEBI" id="CHEBI:18420"/>
    </ligand>
</feature>
<dbReference type="InterPro" id="IPR025121">
    <property type="entry name" value="GTPase_HflX_N"/>
</dbReference>
<keyword evidence="5 6" id="KW-0342">GTP-binding</keyword>
<evidence type="ECO:0000256" key="8">
    <source>
        <dbReference type="PIRSR" id="PIRSR006809-2"/>
    </source>
</evidence>
<reference evidence="11 12" key="1">
    <citation type="submission" date="2019-04" db="EMBL/GenBank/DDBJ databases">
        <authorList>
            <person name="Hwang J.C."/>
        </authorList>
    </citation>
    <scope>NUCLEOTIDE SEQUENCE [LARGE SCALE GENOMIC DNA]</scope>
    <source>
        <strain evidence="11 12">IMCC35002</strain>
    </source>
</reference>
<dbReference type="SUPFAM" id="SSF54980">
    <property type="entry name" value="EF-G C-terminal domain-like"/>
    <property type="match status" value="1"/>
</dbReference>
<feature type="domain" description="Hflx-type G" evidence="10">
    <location>
        <begin position="198"/>
        <end position="365"/>
    </location>
</feature>
<dbReference type="Gene3D" id="3.40.50.11060">
    <property type="entry name" value="GTPase HflX, N-terminal domain"/>
    <property type="match status" value="1"/>
</dbReference>
<dbReference type="PIRSF" id="PIRSF006809">
    <property type="entry name" value="GTP-binding_hflX_prd"/>
    <property type="match status" value="1"/>
</dbReference>
<evidence type="ECO:0000256" key="9">
    <source>
        <dbReference type="SAM" id="Coils"/>
    </source>
</evidence>
<dbReference type="InterPro" id="IPR032305">
    <property type="entry name" value="GTP-bd_M"/>
</dbReference>
<dbReference type="CDD" id="cd01878">
    <property type="entry name" value="HflX"/>
    <property type="match status" value="1"/>
</dbReference>
<dbReference type="HAMAP" id="MF_00900">
    <property type="entry name" value="GTPase_HflX"/>
    <property type="match status" value="1"/>
</dbReference>
<comment type="subunit">
    <text evidence="6">Monomer. Associates with the 50S ribosomal subunit.</text>
</comment>
<dbReference type="RefSeq" id="WP_136862653.1">
    <property type="nucleotide sequence ID" value="NZ_SWCJ01000003.1"/>
</dbReference>
<evidence type="ECO:0000259" key="10">
    <source>
        <dbReference type="PROSITE" id="PS51705"/>
    </source>
</evidence>
<dbReference type="OrthoDB" id="9812272at2"/>
<comment type="similarity">
    <text evidence="6">Belongs to the TRAFAC class OBG-HflX-like GTPase superfamily. HflX GTPase family.</text>
</comment>
<comment type="cofactor">
    <cofactor evidence="8">
        <name>Mg(2+)</name>
        <dbReference type="ChEBI" id="CHEBI:18420"/>
    </cofactor>
</comment>
<dbReference type="FunFam" id="3.40.50.11060:FF:000001">
    <property type="entry name" value="GTPase HflX"/>
    <property type="match status" value="1"/>
</dbReference>
<dbReference type="NCBIfam" id="NF008280">
    <property type="entry name" value="PRK11058.1"/>
    <property type="match status" value="1"/>
</dbReference>
<dbReference type="InterPro" id="IPR030394">
    <property type="entry name" value="G_HFLX_dom"/>
</dbReference>
<comment type="subcellular location">
    <subcellularLocation>
        <location evidence="6">Cytoplasm</location>
    </subcellularLocation>
    <text evidence="6">May associate with membranes.</text>
</comment>
<evidence type="ECO:0000256" key="6">
    <source>
        <dbReference type="HAMAP-Rule" id="MF_00900"/>
    </source>
</evidence>
<feature type="binding site" evidence="7">
    <location>
        <begin position="343"/>
        <end position="345"/>
    </location>
    <ligand>
        <name>GTP</name>
        <dbReference type="ChEBI" id="CHEBI:37565"/>
    </ligand>
</feature>
<dbReference type="PANTHER" id="PTHR10229:SF0">
    <property type="entry name" value="GTP-BINDING PROTEIN 6-RELATED"/>
    <property type="match status" value="1"/>
</dbReference>
<comment type="function">
    <text evidence="6">GTPase that associates with the 50S ribosomal subunit and may have a role during protein synthesis or ribosome biogenesis.</text>
</comment>
<feature type="coiled-coil region" evidence="9">
    <location>
        <begin position="164"/>
        <end position="191"/>
    </location>
</feature>
<sequence length="428" mass="48539">MFERYEAGERAVLVHLNFSREGEREDLEELELLVSSAGVSACGIITGSRNSPHPKYFCGAGKAEEIAALVQAEQAQVVIFNHALSPAQERNLESILKCRVLDRTGLILDIFAQRARTHEGKLQVELAQLRHLSTRLIRGWTHLERQKGGIGLRGPGETQLETDRRLLRERIKTILRRLEKVEKQREQGRRSRQRREIPTVSLVGYTNAGKSTLFNLITDAEVYAADQLFATLDPTLRRIELDQVGPAILADTVGFIRHLPHDLVAAFKATLQETRQADLLIHVVDAADERSGENIEEVQKVLEEIEADEIPQLLVYNKLDLLEDVSPRIDRDDSGRPIRVWLSARENRGQEQLFLALSDLLGRQIVELSLKLPPSDQRWVNAFFELNAVQDKSYDDEGNCLLSIQLPESEWLRQLKGSEGRLSDFIIE</sequence>
<dbReference type="GO" id="GO:0005525">
    <property type="term" value="F:GTP binding"/>
    <property type="evidence" value="ECO:0007669"/>
    <property type="project" value="UniProtKB-UniRule"/>
</dbReference>
<proteinExistence type="inferred from homology"/>
<dbReference type="PANTHER" id="PTHR10229">
    <property type="entry name" value="GTP-BINDING PROTEIN HFLX"/>
    <property type="match status" value="1"/>
</dbReference>
<evidence type="ECO:0000256" key="5">
    <source>
        <dbReference type="ARBA" id="ARBA00023134"/>
    </source>
</evidence>
<dbReference type="Pfam" id="PF13167">
    <property type="entry name" value="GTP-bdg_N"/>
    <property type="match status" value="1"/>
</dbReference>
<evidence type="ECO:0000256" key="3">
    <source>
        <dbReference type="ARBA" id="ARBA00022741"/>
    </source>
</evidence>
<dbReference type="GO" id="GO:0003924">
    <property type="term" value="F:GTPase activity"/>
    <property type="evidence" value="ECO:0007669"/>
    <property type="project" value="UniProtKB-UniRule"/>
</dbReference>
<keyword evidence="9" id="KW-0175">Coiled coil</keyword>
<dbReference type="Proteomes" id="UP000305675">
    <property type="component" value="Unassembled WGS sequence"/>
</dbReference>
<name>A0A4U1BVK7_9GAMM</name>
<dbReference type="InterPro" id="IPR027417">
    <property type="entry name" value="P-loop_NTPase"/>
</dbReference>
<protein>
    <recommendedName>
        <fullName evidence="6">GTPase HflX</fullName>
    </recommendedName>
    <alternativeName>
        <fullName evidence="6">GTP-binding protein HflX</fullName>
    </alternativeName>
</protein>
<dbReference type="Pfam" id="PF01926">
    <property type="entry name" value="MMR_HSR1"/>
    <property type="match status" value="1"/>
</dbReference>
<dbReference type="FunFam" id="3.40.50.300:FF:000173">
    <property type="entry name" value="GTPase HflX"/>
    <property type="match status" value="1"/>
</dbReference>
<dbReference type="Gene3D" id="6.10.250.2860">
    <property type="match status" value="1"/>
</dbReference>
<feature type="binding site" evidence="7">
    <location>
        <begin position="251"/>
        <end position="254"/>
    </location>
    <ligand>
        <name>GTP</name>
        <dbReference type="ChEBI" id="CHEBI:37565"/>
    </ligand>
</feature>
<evidence type="ECO:0000313" key="11">
    <source>
        <dbReference type="EMBL" id="TKB56851.1"/>
    </source>
</evidence>
<dbReference type="InterPro" id="IPR035647">
    <property type="entry name" value="EFG_III/V"/>
</dbReference>
<dbReference type="InterPro" id="IPR006073">
    <property type="entry name" value="GTP-bd"/>
</dbReference>
<evidence type="ECO:0000256" key="1">
    <source>
        <dbReference type="ARBA" id="ARBA00022490"/>
    </source>
</evidence>
<keyword evidence="2 8" id="KW-0479">Metal-binding</keyword>